<evidence type="ECO:0000313" key="2">
    <source>
        <dbReference type="EMBL" id="OGZ41802.1"/>
    </source>
</evidence>
<proteinExistence type="predicted"/>
<feature type="transmembrane region" description="Helical" evidence="1">
    <location>
        <begin position="60"/>
        <end position="77"/>
    </location>
</feature>
<keyword evidence="1" id="KW-0812">Transmembrane</keyword>
<feature type="transmembrane region" description="Helical" evidence="1">
    <location>
        <begin position="6"/>
        <end position="23"/>
    </location>
</feature>
<evidence type="ECO:0000256" key="1">
    <source>
        <dbReference type="SAM" id="Phobius"/>
    </source>
</evidence>
<comment type="caution">
    <text evidence="2">The sequence shown here is derived from an EMBL/GenBank/DDBJ whole genome shotgun (WGS) entry which is preliminary data.</text>
</comment>
<evidence type="ECO:0000313" key="3">
    <source>
        <dbReference type="Proteomes" id="UP000177126"/>
    </source>
</evidence>
<dbReference type="AlphaFoldDB" id="A0A1G2FVP6"/>
<dbReference type="Proteomes" id="UP000177126">
    <property type="component" value="Unassembled WGS sequence"/>
</dbReference>
<accession>A0A1G2FVP6</accession>
<gene>
    <name evidence="2" type="ORF">A3B04_01880</name>
</gene>
<organism evidence="2 3">
    <name type="scientific">Candidatus Portnoybacteria bacterium RIFCSPLOWO2_02_FULL_39_11</name>
    <dbReference type="NCBI Taxonomy" id="1802001"/>
    <lineage>
        <taxon>Bacteria</taxon>
        <taxon>Candidatus Portnoyibacteriota</taxon>
    </lineage>
</organism>
<feature type="transmembrane region" description="Helical" evidence="1">
    <location>
        <begin position="35"/>
        <end position="54"/>
    </location>
</feature>
<sequence length="82" mass="9500">MSNAKLVYFFVVLTLIVAGVLNVRTKAPKVIKYKLYYWCAIVLVLLVNIIAYLVNAQTEWFILLFFMAYYISLAISIQQNTE</sequence>
<reference evidence="2 3" key="1">
    <citation type="journal article" date="2016" name="Nat. Commun.">
        <title>Thousands of microbial genomes shed light on interconnected biogeochemical processes in an aquifer system.</title>
        <authorList>
            <person name="Anantharaman K."/>
            <person name="Brown C.T."/>
            <person name="Hug L.A."/>
            <person name="Sharon I."/>
            <person name="Castelle C.J."/>
            <person name="Probst A.J."/>
            <person name="Thomas B.C."/>
            <person name="Singh A."/>
            <person name="Wilkins M.J."/>
            <person name="Karaoz U."/>
            <person name="Brodie E.L."/>
            <person name="Williams K.H."/>
            <person name="Hubbard S.S."/>
            <person name="Banfield J.F."/>
        </authorList>
    </citation>
    <scope>NUCLEOTIDE SEQUENCE [LARGE SCALE GENOMIC DNA]</scope>
</reference>
<dbReference type="EMBL" id="MHNF01000008">
    <property type="protein sequence ID" value="OGZ41802.1"/>
    <property type="molecule type" value="Genomic_DNA"/>
</dbReference>
<name>A0A1G2FVP6_9BACT</name>
<keyword evidence="1" id="KW-0472">Membrane</keyword>
<keyword evidence="1" id="KW-1133">Transmembrane helix</keyword>
<protein>
    <submittedName>
        <fullName evidence="2">Uncharacterized protein</fullName>
    </submittedName>
</protein>